<dbReference type="GeneID" id="38278934"/>
<dbReference type="AlphaFoldDB" id="A0A386B041"/>
<dbReference type="Pfam" id="PF01348">
    <property type="entry name" value="Intron_maturas2"/>
    <property type="match status" value="1"/>
</dbReference>
<name>A0A386B041_9CHLO</name>
<proteinExistence type="predicted"/>
<organism evidence="2">
    <name type="scientific">Caulerpa verticillata</name>
    <dbReference type="NCBI Taxonomy" id="177082"/>
    <lineage>
        <taxon>Eukaryota</taxon>
        <taxon>Viridiplantae</taxon>
        <taxon>Chlorophyta</taxon>
        <taxon>core chlorophytes</taxon>
        <taxon>Ulvophyceae</taxon>
        <taxon>TCBD clade</taxon>
        <taxon>Bryopsidales</taxon>
        <taxon>Halimedineae</taxon>
        <taxon>Caulerpaceae</taxon>
        <taxon>Caulerpa</taxon>
    </lineage>
</organism>
<dbReference type="PROSITE" id="PS50878">
    <property type="entry name" value="RT_POL"/>
    <property type="match status" value="1"/>
</dbReference>
<protein>
    <recommendedName>
        <fullName evidence="1">Reverse transcriptase domain-containing protein</fullName>
    </recommendedName>
</protein>
<dbReference type="CDD" id="cd01651">
    <property type="entry name" value="RT_G2_intron"/>
    <property type="match status" value="1"/>
</dbReference>
<dbReference type="Pfam" id="PF00078">
    <property type="entry name" value="RVT_1"/>
    <property type="match status" value="1"/>
</dbReference>
<dbReference type="PANTHER" id="PTHR34047:SF8">
    <property type="entry name" value="PROTEIN YKFC"/>
    <property type="match status" value="1"/>
</dbReference>
<keyword evidence="2" id="KW-0934">Plastid</keyword>
<accession>A0A386B041</accession>
<dbReference type="GO" id="GO:0005739">
    <property type="term" value="C:mitochondrion"/>
    <property type="evidence" value="ECO:0007669"/>
    <property type="project" value="UniProtKB-ARBA"/>
</dbReference>
<reference evidence="2" key="1">
    <citation type="submission" date="2018-07" db="EMBL/GenBank/DDBJ databases">
        <authorList>
            <person name="Quirk P.G."/>
            <person name="Krulwich T.A."/>
        </authorList>
    </citation>
    <scope>NUCLEOTIDE SEQUENCE</scope>
</reference>
<gene>
    <name evidence="2" type="primary">orf528</name>
</gene>
<dbReference type="GO" id="GO:0006397">
    <property type="term" value="P:mRNA processing"/>
    <property type="evidence" value="ECO:0007669"/>
    <property type="project" value="InterPro"/>
</dbReference>
<dbReference type="InterPro" id="IPR000477">
    <property type="entry name" value="RT_dom"/>
</dbReference>
<dbReference type="RefSeq" id="YP_009519206.1">
    <property type="nucleotide sequence ID" value="NC_039523.1"/>
</dbReference>
<evidence type="ECO:0000313" key="2">
    <source>
        <dbReference type="EMBL" id="AYC65065.1"/>
    </source>
</evidence>
<dbReference type="EMBL" id="MH591106">
    <property type="protein sequence ID" value="AYC65065.1"/>
    <property type="molecule type" value="Genomic_DNA"/>
</dbReference>
<dbReference type="SUPFAM" id="SSF56672">
    <property type="entry name" value="DNA/RNA polymerases"/>
    <property type="match status" value="1"/>
</dbReference>
<reference evidence="2" key="2">
    <citation type="journal article" date="2019" name="Mol. Phylogenet. Evol.">
        <title>Reassessment of the classification of bryopsidales (chlorophyta) based on chloroplast phylogenomic analyses.</title>
        <authorList>
            <person name="Cremen M.C."/>
            <person name="Leliaert F."/>
            <person name="West J."/>
            <person name="Lam D.W."/>
            <person name="Shimada S."/>
            <person name="Lopez-Bautista J.M."/>
            <person name="Verbruggen H."/>
        </authorList>
    </citation>
    <scope>NUCLEOTIDE SEQUENCE</scope>
</reference>
<sequence length="528" mass="60838">MISTGNKRLKVICKRNLDDRSFINYRLYPLFYCEDLWVSAYEKLKSNKGALTPGVGLDGFSLEKIKNLIQLFREEKWSPKPARRIMIPKPGKSVKRPLGIQGPVEKVVQEIVRRILEAIFEPVFLDVSHGFRPGKSCHSALSQVENKFQGMYWVIEGDITGCYDNIPHSTLINILRKRIRDERFISLIWKFLRAGYLYSGGVVTHPTRTPQGSRVSPLLANIYLNELDYWVSGLKSDISDSNSGLTLTRSQEMKTLRSRIGKIKSALNRSVSGNQRQELVRQLKALKNVSLNTNFYDFSSKPKRIQYVRYADDWILGVYGPKSMARDIKHCLSRFLYEELGLELNPEKTHITDARRKCVLFLGYHIHIPCNRKILRMRSPSGRTFLKRTTGHLVKLLVPMDRVISRLHQKGFCTNSGFPISQKRWSSQDDVEIVRAFRSVMYGLVNYYSGASYQHCLGRVDYILRYSCAKTLAHKHNSSCSKIFNEFGKELVIPNSSVALKKEQYINSRKRWSDSSKIRDPFGIHLGR</sequence>
<feature type="domain" description="Reverse transcriptase" evidence="1">
    <location>
        <begin position="68"/>
        <end position="366"/>
    </location>
</feature>
<evidence type="ECO:0000259" key="1">
    <source>
        <dbReference type="PROSITE" id="PS50878"/>
    </source>
</evidence>
<dbReference type="InterPro" id="IPR043502">
    <property type="entry name" value="DNA/RNA_pol_sf"/>
</dbReference>
<keyword evidence="2" id="KW-0150">Chloroplast</keyword>
<dbReference type="InterPro" id="IPR024937">
    <property type="entry name" value="Domain_X"/>
</dbReference>
<dbReference type="PANTHER" id="PTHR34047">
    <property type="entry name" value="NUCLEAR INTRON MATURASE 1, MITOCHONDRIAL-RELATED"/>
    <property type="match status" value="1"/>
</dbReference>
<geneLocation type="chloroplast" evidence="2"/>
<dbReference type="InterPro" id="IPR051083">
    <property type="entry name" value="GrpII_Intron_Splice-Mob/Def"/>
</dbReference>